<dbReference type="Proteomes" id="UP000596661">
    <property type="component" value="Chromosome 6"/>
</dbReference>
<sequence>MDDGRYSSEAQFLWLVARNKSSYILLHTFPPVLPLRVLVHQWTTMIYNKVRTTGLNRSRVSKITGLVAAETMQAFDVQLSLVNKLNTSQHTLVYCSSFQATGTLT</sequence>
<dbReference type="EMBL" id="UZAU01000598">
    <property type="status" value="NOT_ANNOTATED_CDS"/>
    <property type="molecule type" value="Genomic_DNA"/>
</dbReference>
<evidence type="ECO:0000313" key="2">
    <source>
        <dbReference type="Proteomes" id="UP000596661"/>
    </source>
</evidence>
<dbReference type="Gramene" id="evm.model.06.1207">
    <property type="protein sequence ID" value="cds.evm.model.06.1207"/>
    <property type="gene ID" value="evm.TU.06.1207"/>
</dbReference>
<protein>
    <submittedName>
        <fullName evidence="1">Uncharacterized protein</fullName>
    </submittedName>
</protein>
<name>A0A803PTI7_CANSA</name>
<reference evidence="1" key="1">
    <citation type="submission" date="2018-11" db="EMBL/GenBank/DDBJ databases">
        <authorList>
            <person name="Grassa J C."/>
        </authorList>
    </citation>
    <scope>NUCLEOTIDE SEQUENCE [LARGE SCALE GENOMIC DNA]</scope>
</reference>
<keyword evidence="2" id="KW-1185">Reference proteome</keyword>
<proteinExistence type="predicted"/>
<dbReference type="AlphaFoldDB" id="A0A803PTI7"/>
<evidence type="ECO:0000313" key="1">
    <source>
        <dbReference type="EnsemblPlants" id="cds.evm.model.06.1207"/>
    </source>
</evidence>
<dbReference type="EnsemblPlants" id="evm.model.06.1207">
    <property type="protein sequence ID" value="cds.evm.model.06.1207"/>
    <property type="gene ID" value="evm.TU.06.1207"/>
</dbReference>
<reference evidence="1" key="2">
    <citation type="submission" date="2021-03" db="UniProtKB">
        <authorList>
            <consortium name="EnsemblPlants"/>
        </authorList>
    </citation>
    <scope>IDENTIFICATION</scope>
</reference>
<accession>A0A803PTI7</accession>
<organism evidence="1 2">
    <name type="scientific">Cannabis sativa</name>
    <name type="common">Hemp</name>
    <name type="synonym">Marijuana</name>
    <dbReference type="NCBI Taxonomy" id="3483"/>
    <lineage>
        <taxon>Eukaryota</taxon>
        <taxon>Viridiplantae</taxon>
        <taxon>Streptophyta</taxon>
        <taxon>Embryophyta</taxon>
        <taxon>Tracheophyta</taxon>
        <taxon>Spermatophyta</taxon>
        <taxon>Magnoliopsida</taxon>
        <taxon>eudicotyledons</taxon>
        <taxon>Gunneridae</taxon>
        <taxon>Pentapetalae</taxon>
        <taxon>rosids</taxon>
        <taxon>fabids</taxon>
        <taxon>Rosales</taxon>
        <taxon>Cannabaceae</taxon>
        <taxon>Cannabis</taxon>
    </lineage>
</organism>